<sequence length="156" mass="16534">MGKNGKAMAAVWTAILTAAVFLAGCGMTGGESETPVETQQTAEEETLEDTEALLENAGLTGSIADCTEEGAHVVETQIEGDVAVAPALGYETEAAAVRYQDGMEIERISLQTDGTLLERKQISVSDIEPGDQVYAYGNWTENGEFLADRMIIVTIG</sequence>
<evidence type="ECO:0000313" key="3">
    <source>
        <dbReference type="Proteomes" id="UP000823922"/>
    </source>
</evidence>
<dbReference type="EMBL" id="DWVS01000398">
    <property type="protein sequence ID" value="HJC89340.1"/>
    <property type="molecule type" value="Genomic_DNA"/>
</dbReference>
<reference evidence="2" key="2">
    <citation type="submission" date="2021-04" db="EMBL/GenBank/DDBJ databases">
        <authorList>
            <person name="Gilroy R."/>
        </authorList>
    </citation>
    <scope>NUCLEOTIDE SEQUENCE</scope>
    <source>
        <strain evidence="2">ChiBcec1-1630</strain>
    </source>
</reference>
<feature type="chain" id="PRO_5038832601" description="DUF3221 domain-containing protein" evidence="1">
    <location>
        <begin position="24"/>
        <end position="156"/>
    </location>
</feature>
<proteinExistence type="predicted"/>
<keyword evidence="1" id="KW-0732">Signal</keyword>
<organism evidence="2 3">
    <name type="scientific">Candidatus Eisenbergiella intestinigallinarum</name>
    <dbReference type="NCBI Taxonomy" id="2838549"/>
    <lineage>
        <taxon>Bacteria</taxon>
        <taxon>Bacillati</taxon>
        <taxon>Bacillota</taxon>
        <taxon>Clostridia</taxon>
        <taxon>Lachnospirales</taxon>
        <taxon>Lachnospiraceae</taxon>
        <taxon>Eisenbergiella</taxon>
    </lineage>
</organism>
<dbReference type="PROSITE" id="PS51257">
    <property type="entry name" value="PROKAR_LIPOPROTEIN"/>
    <property type="match status" value="1"/>
</dbReference>
<accession>A0A9D2TU82</accession>
<name>A0A9D2TU82_9FIRM</name>
<protein>
    <recommendedName>
        <fullName evidence="4">DUF3221 domain-containing protein</fullName>
    </recommendedName>
</protein>
<feature type="signal peptide" evidence="1">
    <location>
        <begin position="1"/>
        <end position="23"/>
    </location>
</feature>
<comment type="caution">
    <text evidence="2">The sequence shown here is derived from an EMBL/GenBank/DDBJ whole genome shotgun (WGS) entry which is preliminary data.</text>
</comment>
<reference evidence="2" key="1">
    <citation type="journal article" date="2021" name="PeerJ">
        <title>Extensive microbial diversity within the chicken gut microbiome revealed by metagenomics and culture.</title>
        <authorList>
            <person name="Gilroy R."/>
            <person name="Ravi A."/>
            <person name="Getino M."/>
            <person name="Pursley I."/>
            <person name="Horton D.L."/>
            <person name="Alikhan N.F."/>
            <person name="Baker D."/>
            <person name="Gharbi K."/>
            <person name="Hall N."/>
            <person name="Watson M."/>
            <person name="Adriaenssens E.M."/>
            <person name="Foster-Nyarko E."/>
            <person name="Jarju S."/>
            <person name="Secka A."/>
            <person name="Antonio M."/>
            <person name="Oren A."/>
            <person name="Chaudhuri R.R."/>
            <person name="La Ragione R."/>
            <person name="Hildebrand F."/>
            <person name="Pallen M.J."/>
        </authorList>
    </citation>
    <scope>NUCLEOTIDE SEQUENCE</scope>
    <source>
        <strain evidence="2">ChiBcec1-1630</strain>
    </source>
</reference>
<dbReference type="Proteomes" id="UP000823922">
    <property type="component" value="Unassembled WGS sequence"/>
</dbReference>
<dbReference type="AlphaFoldDB" id="A0A9D2TU82"/>
<evidence type="ECO:0000313" key="2">
    <source>
        <dbReference type="EMBL" id="HJC89340.1"/>
    </source>
</evidence>
<evidence type="ECO:0008006" key="4">
    <source>
        <dbReference type="Google" id="ProtNLM"/>
    </source>
</evidence>
<evidence type="ECO:0000256" key="1">
    <source>
        <dbReference type="SAM" id="SignalP"/>
    </source>
</evidence>
<gene>
    <name evidence="2" type="ORF">H9926_15190</name>
</gene>